<accession>A0A1G1XWV2</accession>
<dbReference type="EMBL" id="MHIB01000015">
    <property type="protein sequence ID" value="OGY44518.1"/>
    <property type="molecule type" value="Genomic_DNA"/>
</dbReference>
<feature type="transmembrane region" description="Helical" evidence="1">
    <location>
        <begin position="332"/>
        <end position="352"/>
    </location>
</feature>
<keyword evidence="1" id="KW-0472">Membrane</keyword>
<feature type="transmembrane region" description="Helical" evidence="1">
    <location>
        <begin position="389"/>
        <end position="408"/>
    </location>
</feature>
<feature type="transmembrane region" description="Helical" evidence="1">
    <location>
        <begin position="192"/>
        <end position="210"/>
    </location>
</feature>
<keyword evidence="1" id="KW-1133">Transmembrane helix</keyword>
<feature type="transmembrane region" description="Helical" evidence="1">
    <location>
        <begin position="139"/>
        <end position="160"/>
    </location>
</feature>
<protein>
    <recommendedName>
        <fullName evidence="4">Glycosyltransferase RgtA/B/C/D-like domain-containing protein</fullName>
    </recommendedName>
</protein>
<organism evidence="2 3">
    <name type="scientific">Candidatus Buchananbacteria bacterium RIFCSPHIGHO2_01_FULL_39_14</name>
    <dbReference type="NCBI Taxonomy" id="1797532"/>
    <lineage>
        <taxon>Bacteria</taxon>
        <taxon>Candidatus Buchananiibacteriota</taxon>
    </lineage>
</organism>
<feature type="transmembrane region" description="Helical" evidence="1">
    <location>
        <begin position="99"/>
        <end position="127"/>
    </location>
</feature>
<sequence>MKELINSVTRREWQFVALMSVLMIILTGLPYLIGYFMAPAGTGYNGLDSLTPGDNPIYYSYINQVKNGSVLVKDLFTAEFQETAMFNIFWFLVGNLAKIFNWSVIFSFHFIRLFLTPVFVVAVYIFFTLFFRESKERKLALIFLLFSAGVGAYFIAPFSLLDFSGQPGFGTPNDIWVPESITFLSLYKTPHFIASLILMILIFLLMLLAFEKKQFRYSFGAGILAAIYFNFHPFYIPLIFGTLFFYLTILIFKAKKILWFEVSHFLLLILLSLPSIYYHFWLIATSEVIRQRALQNITLAPNFIFILIGYGFLWPLAAWGMIYLFKKRKFNHYYLFLACLLLVAILLIILPNQFQSRYLQGIHLPLVIFAVVGLYSFKDTAKFKFLNNNFLLFFLFILFFAISNLFNLTRDLYYFIIQPEAVKNYFYLSEDLVFALKKLNELPAGSLVLSDVNTSLFIPGFSQQPVFVAHGIETIDYGVKRLYADWFFAADNNSEKRLTFLKKQGIDYLFFNQGIKKTGFFNPADKNYLKFVYQNRDAQIYQVLKVN</sequence>
<dbReference type="Proteomes" id="UP000178930">
    <property type="component" value="Unassembled WGS sequence"/>
</dbReference>
<gene>
    <name evidence="2" type="ORF">A2729_01655</name>
</gene>
<dbReference type="STRING" id="1797532.A2729_01655"/>
<evidence type="ECO:0000313" key="2">
    <source>
        <dbReference type="EMBL" id="OGY44518.1"/>
    </source>
</evidence>
<proteinExistence type="predicted"/>
<feature type="transmembrane region" description="Helical" evidence="1">
    <location>
        <begin position="12"/>
        <end position="38"/>
    </location>
</feature>
<keyword evidence="1" id="KW-0812">Transmembrane</keyword>
<name>A0A1G1XWV2_9BACT</name>
<feature type="transmembrane region" description="Helical" evidence="1">
    <location>
        <begin position="237"/>
        <end position="253"/>
    </location>
</feature>
<reference evidence="2 3" key="1">
    <citation type="journal article" date="2016" name="Nat. Commun.">
        <title>Thousands of microbial genomes shed light on interconnected biogeochemical processes in an aquifer system.</title>
        <authorList>
            <person name="Anantharaman K."/>
            <person name="Brown C.T."/>
            <person name="Hug L.A."/>
            <person name="Sharon I."/>
            <person name="Castelle C.J."/>
            <person name="Probst A.J."/>
            <person name="Thomas B.C."/>
            <person name="Singh A."/>
            <person name="Wilkins M.J."/>
            <person name="Karaoz U."/>
            <person name="Brodie E.L."/>
            <person name="Williams K.H."/>
            <person name="Hubbard S.S."/>
            <person name="Banfield J.F."/>
        </authorList>
    </citation>
    <scope>NUCLEOTIDE SEQUENCE [LARGE SCALE GENOMIC DNA]</scope>
</reference>
<evidence type="ECO:0008006" key="4">
    <source>
        <dbReference type="Google" id="ProtNLM"/>
    </source>
</evidence>
<dbReference type="AlphaFoldDB" id="A0A1G1XWV2"/>
<feature type="transmembrane region" description="Helical" evidence="1">
    <location>
        <begin position="303"/>
        <end position="325"/>
    </location>
</feature>
<feature type="transmembrane region" description="Helical" evidence="1">
    <location>
        <begin position="265"/>
        <end position="283"/>
    </location>
</feature>
<evidence type="ECO:0000313" key="3">
    <source>
        <dbReference type="Proteomes" id="UP000178930"/>
    </source>
</evidence>
<evidence type="ECO:0000256" key="1">
    <source>
        <dbReference type="SAM" id="Phobius"/>
    </source>
</evidence>
<comment type="caution">
    <text evidence="2">The sequence shown here is derived from an EMBL/GenBank/DDBJ whole genome shotgun (WGS) entry which is preliminary data.</text>
</comment>
<feature type="transmembrane region" description="Helical" evidence="1">
    <location>
        <begin position="358"/>
        <end position="377"/>
    </location>
</feature>